<protein>
    <submittedName>
        <fullName evidence="2">Uncharacterized mitochondrial protein AtMg00810-like</fullName>
    </submittedName>
</protein>
<organism evidence="2">
    <name type="scientific">Tanacetum cinerariifolium</name>
    <name type="common">Dalmatian daisy</name>
    <name type="synonym">Chrysanthemum cinerariifolium</name>
    <dbReference type="NCBI Taxonomy" id="118510"/>
    <lineage>
        <taxon>Eukaryota</taxon>
        <taxon>Viridiplantae</taxon>
        <taxon>Streptophyta</taxon>
        <taxon>Embryophyta</taxon>
        <taxon>Tracheophyta</taxon>
        <taxon>Spermatophyta</taxon>
        <taxon>Magnoliopsida</taxon>
        <taxon>eudicotyledons</taxon>
        <taxon>Gunneridae</taxon>
        <taxon>Pentapetalae</taxon>
        <taxon>asterids</taxon>
        <taxon>campanulids</taxon>
        <taxon>Asterales</taxon>
        <taxon>Asteraceae</taxon>
        <taxon>Asteroideae</taxon>
        <taxon>Anthemideae</taxon>
        <taxon>Anthemidinae</taxon>
        <taxon>Tanacetum</taxon>
    </lineage>
</organism>
<name>A0A699KUR6_TANCI</name>
<evidence type="ECO:0000313" key="2">
    <source>
        <dbReference type="EMBL" id="GFB12460.1"/>
    </source>
</evidence>
<dbReference type="AlphaFoldDB" id="A0A699KUR6"/>
<dbReference type="SUPFAM" id="SSF56672">
    <property type="entry name" value="DNA/RNA polymerases"/>
    <property type="match status" value="1"/>
</dbReference>
<dbReference type="EMBL" id="BKCJ010557311">
    <property type="protein sequence ID" value="GFB12460.1"/>
    <property type="molecule type" value="Genomic_DNA"/>
</dbReference>
<evidence type="ECO:0000259" key="1">
    <source>
        <dbReference type="Pfam" id="PF07727"/>
    </source>
</evidence>
<accession>A0A699KUR6</accession>
<dbReference type="Pfam" id="PF07727">
    <property type="entry name" value="RVT_2"/>
    <property type="match status" value="1"/>
</dbReference>
<dbReference type="InterPro" id="IPR013103">
    <property type="entry name" value="RVT_2"/>
</dbReference>
<feature type="domain" description="Reverse transcriptase Ty1/copia-type" evidence="1">
    <location>
        <begin position="96"/>
        <end position="248"/>
    </location>
</feature>
<gene>
    <name evidence="2" type="ORF">Tci_684431</name>
</gene>
<dbReference type="InterPro" id="IPR043502">
    <property type="entry name" value="DNA/RNA_pol_sf"/>
</dbReference>
<sequence>MIYMLELEDISIFKDSNEDVFGAEADLNNMESTFQVSRIPITRIHKDHLLEHVIRDLHSAPQTRRMLKIGFHEQVGSKRDYDKEQDGREESFFMEREEEEVYFCQPLGFEDPDFSNKVYKVEKALYGLHQAPRAWYETLLTYLLDNRFHRGNIDKTLFKRGHKDDILLVQVYVDDIIFSSTKKELCNAFEKLMHDKFQMSSIGELTFFLGLQVKQKEDGIFINQDKYVAEILKKFRFFKVKTASTPMKTQSLYSKMKMEKK</sequence>
<reference evidence="2" key="1">
    <citation type="journal article" date="2019" name="Sci. Rep.">
        <title>Draft genome of Tanacetum cinerariifolium, the natural source of mosquito coil.</title>
        <authorList>
            <person name="Yamashiro T."/>
            <person name="Shiraishi A."/>
            <person name="Satake H."/>
            <person name="Nakayama K."/>
        </authorList>
    </citation>
    <scope>NUCLEOTIDE SEQUENCE</scope>
</reference>
<proteinExistence type="predicted"/>
<comment type="caution">
    <text evidence="2">The sequence shown here is derived from an EMBL/GenBank/DDBJ whole genome shotgun (WGS) entry which is preliminary data.</text>
</comment>